<dbReference type="SUPFAM" id="SSF56219">
    <property type="entry name" value="DNase I-like"/>
    <property type="match status" value="1"/>
</dbReference>
<evidence type="ECO:0000313" key="2">
    <source>
        <dbReference type="EMBL" id="GGG79170.1"/>
    </source>
</evidence>
<dbReference type="InterPro" id="IPR005135">
    <property type="entry name" value="Endo/exonuclease/phosphatase"/>
</dbReference>
<dbReference type="EMBL" id="BMGT01000002">
    <property type="protein sequence ID" value="GGG79170.1"/>
    <property type="molecule type" value="Genomic_DNA"/>
</dbReference>
<protein>
    <submittedName>
        <fullName evidence="2">Endonuclease/exonuclease/phosphatase family protein</fullName>
    </submittedName>
</protein>
<dbReference type="AlphaFoldDB" id="A0A917HHN5"/>
<keyword evidence="2" id="KW-0378">Hydrolase</keyword>
<dbReference type="Gene3D" id="3.60.10.10">
    <property type="entry name" value="Endonuclease/exonuclease/phosphatase"/>
    <property type="match status" value="1"/>
</dbReference>
<comment type="caution">
    <text evidence="2">The sequence shown here is derived from an EMBL/GenBank/DDBJ whole genome shotgun (WGS) entry which is preliminary data.</text>
</comment>
<evidence type="ECO:0000313" key="3">
    <source>
        <dbReference type="Proteomes" id="UP000647241"/>
    </source>
</evidence>
<gene>
    <name evidence="2" type="ORF">GCM10011585_23090</name>
</gene>
<reference evidence="2" key="2">
    <citation type="submission" date="2020-09" db="EMBL/GenBank/DDBJ databases">
        <authorList>
            <person name="Sun Q."/>
            <person name="Zhou Y."/>
        </authorList>
    </citation>
    <scope>NUCLEOTIDE SEQUENCE</scope>
    <source>
        <strain evidence="2">CGMCC 1.12997</strain>
    </source>
</reference>
<evidence type="ECO:0000259" key="1">
    <source>
        <dbReference type="Pfam" id="PF03372"/>
    </source>
</evidence>
<dbReference type="Pfam" id="PF03372">
    <property type="entry name" value="Exo_endo_phos"/>
    <property type="match status" value="1"/>
</dbReference>
<accession>A0A917HHN5</accession>
<dbReference type="InterPro" id="IPR036691">
    <property type="entry name" value="Endo/exonu/phosph_ase_sf"/>
</dbReference>
<reference evidence="2" key="1">
    <citation type="journal article" date="2014" name="Int. J. Syst. Evol. Microbiol.">
        <title>Complete genome sequence of Corynebacterium casei LMG S-19264T (=DSM 44701T), isolated from a smear-ripened cheese.</title>
        <authorList>
            <consortium name="US DOE Joint Genome Institute (JGI-PGF)"/>
            <person name="Walter F."/>
            <person name="Albersmeier A."/>
            <person name="Kalinowski J."/>
            <person name="Ruckert C."/>
        </authorList>
    </citation>
    <scope>NUCLEOTIDE SEQUENCE</scope>
    <source>
        <strain evidence="2">CGMCC 1.12997</strain>
    </source>
</reference>
<feature type="domain" description="Endonuclease/exonuclease/phosphatase" evidence="1">
    <location>
        <begin position="4"/>
        <end position="205"/>
    </location>
</feature>
<organism evidence="2 3">
    <name type="scientific">Edaphobacter dinghuensis</name>
    <dbReference type="NCBI Taxonomy" id="1560005"/>
    <lineage>
        <taxon>Bacteria</taxon>
        <taxon>Pseudomonadati</taxon>
        <taxon>Acidobacteriota</taxon>
        <taxon>Terriglobia</taxon>
        <taxon>Terriglobales</taxon>
        <taxon>Acidobacteriaceae</taxon>
        <taxon>Edaphobacter</taxon>
    </lineage>
</organism>
<keyword evidence="3" id="KW-1185">Reference proteome</keyword>
<proteinExistence type="predicted"/>
<keyword evidence="2" id="KW-0255">Endonuclease</keyword>
<sequence>MRIITWNCQGGFVNKKKAAEVFATDPDIAIIQECSEGDAKPIHHKGYSSLWFGDASTKGLAVFYKSQWKLHPLPQPSHQWIAPIDVRGPENFTLIAIWACAVKGNARESYIGVIHRALTAHPEWFDRGPVVMAGDFNSNSQLDRKHSGNNHSSLVALLETHQLISTYHFHHKEEQGRESRPTFYLYRQSNTTLHLDYIFMPSAWTERLNYFELGDFALWSNHSDHSPLLIDIAPSESPSIGQNWRDIK</sequence>
<keyword evidence="2" id="KW-0540">Nuclease</keyword>
<dbReference type="GO" id="GO:0004519">
    <property type="term" value="F:endonuclease activity"/>
    <property type="evidence" value="ECO:0007669"/>
    <property type="project" value="UniProtKB-KW"/>
</dbReference>
<name>A0A917HHN5_9BACT</name>
<dbReference type="Proteomes" id="UP000647241">
    <property type="component" value="Unassembled WGS sequence"/>
</dbReference>
<dbReference type="RefSeq" id="WP_188554255.1">
    <property type="nucleotide sequence ID" value="NZ_BMGT01000002.1"/>
</dbReference>